<evidence type="ECO:0000313" key="4">
    <source>
        <dbReference type="Proteomes" id="UP000249723"/>
    </source>
</evidence>
<dbReference type="STRING" id="289078.A0A2X0KCD8"/>
<evidence type="ECO:0000259" key="2">
    <source>
        <dbReference type="Pfam" id="PF17733"/>
    </source>
</evidence>
<sequence length="138" mass="14811">MDGSTLSSDPAFVQGLESILAPYRANGASEHEIQQLSQRAFEFYQRQQQQSSSAAECAQRGAQQERSAAGSVGCMPYGVTSSRTPDNPPYPISFTQLASLIASGAPIPGIKDIPDRLNEGEPTPSQVDLSAVKKPWEK</sequence>
<evidence type="ECO:0000256" key="1">
    <source>
        <dbReference type="SAM" id="MobiDB-lite"/>
    </source>
</evidence>
<dbReference type="AlphaFoldDB" id="A0A2X0KCD8"/>
<feature type="region of interest" description="Disordered" evidence="1">
    <location>
        <begin position="47"/>
        <end position="73"/>
    </location>
</feature>
<dbReference type="Proteomes" id="UP000249723">
    <property type="component" value="Unassembled WGS sequence"/>
</dbReference>
<dbReference type="Pfam" id="PF17733">
    <property type="entry name" value="KPWE_dom"/>
    <property type="match status" value="1"/>
</dbReference>
<accession>A0A2X0KCD8</accession>
<dbReference type="EMBL" id="FMWP01000013">
    <property type="protein sequence ID" value="SCZ89128.1"/>
    <property type="molecule type" value="Genomic_DNA"/>
</dbReference>
<keyword evidence="4" id="KW-1185">Reference proteome</keyword>
<feature type="region of interest" description="Disordered" evidence="1">
    <location>
        <begin position="108"/>
        <end position="138"/>
    </location>
</feature>
<name>A0A2X0KCD8_9BASI</name>
<gene>
    <name evidence="3" type="ORF">BZ3500_MVSOF-1268-A1-R1_CHR1-1G00979</name>
</gene>
<feature type="compositionally biased region" description="Low complexity" evidence="1">
    <location>
        <begin position="47"/>
        <end position="60"/>
    </location>
</feature>
<protein>
    <submittedName>
        <fullName evidence="3">BZ3500_MvSof-1268-A1-R1_Chr1-1g00979 protein</fullName>
    </submittedName>
</protein>
<dbReference type="InterPro" id="IPR040554">
    <property type="entry name" value="KPWE_PEX14_dom"/>
</dbReference>
<reference evidence="4" key="1">
    <citation type="submission" date="2016-10" db="EMBL/GenBank/DDBJ databases">
        <authorList>
            <person name="Jeantristanb JTB J.-T."/>
            <person name="Ricardo R."/>
        </authorList>
    </citation>
    <scope>NUCLEOTIDE SEQUENCE [LARGE SCALE GENOMIC DNA]</scope>
</reference>
<feature type="domain" description="Peroxisomal membrane protein PEX14-like KPWE" evidence="2">
    <location>
        <begin position="89"/>
        <end position="138"/>
    </location>
</feature>
<evidence type="ECO:0000313" key="3">
    <source>
        <dbReference type="EMBL" id="SCZ89128.1"/>
    </source>
</evidence>
<organism evidence="3 4">
    <name type="scientific">Microbotryum saponariae</name>
    <dbReference type="NCBI Taxonomy" id="289078"/>
    <lineage>
        <taxon>Eukaryota</taxon>
        <taxon>Fungi</taxon>
        <taxon>Dikarya</taxon>
        <taxon>Basidiomycota</taxon>
        <taxon>Pucciniomycotina</taxon>
        <taxon>Microbotryomycetes</taxon>
        <taxon>Microbotryales</taxon>
        <taxon>Microbotryaceae</taxon>
        <taxon>Microbotryum</taxon>
    </lineage>
</organism>
<dbReference type="PANTHER" id="PTHR36855:SF1">
    <property type="entry name" value="PEROXISOME MEMBRANE ANCHOR PROTEIN PEX14P N-TERMINAL DOMAIN-CONTAINING PROTEIN"/>
    <property type="match status" value="1"/>
</dbReference>
<dbReference type="PANTHER" id="PTHR36855">
    <property type="entry name" value="CHROMOSOME 10, WHOLE GENOME SHOTGUN SEQUENCE"/>
    <property type="match status" value="1"/>
</dbReference>
<proteinExistence type="predicted"/>
<dbReference type="OrthoDB" id="9936937at2759"/>